<dbReference type="Gene3D" id="2.60.40.10">
    <property type="entry name" value="Immunoglobulins"/>
    <property type="match status" value="1"/>
</dbReference>
<dbReference type="GO" id="GO:0005975">
    <property type="term" value="P:carbohydrate metabolic process"/>
    <property type="evidence" value="ECO:0007669"/>
    <property type="project" value="InterPro"/>
</dbReference>
<keyword evidence="3" id="KW-0378">Hydrolase</keyword>
<dbReference type="AlphaFoldDB" id="A0A087BEB1"/>
<dbReference type="SMR" id="A0A087BEB1"/>
<name>A0A087BEB1_9BIFI</name>
<dbReference type="PANTHER" id="PTHR43002">
    <property type="entry name" value="GLYCOGEN DEBRANCHING ENZYME"/>
    <property type="match status" value="1"/>
</dbReference>
<keyword evidence="3" id="KW-0326">Glycosidase</keyword>
<dbReference type="GO" id="GO:0051060">
    <property type="term" value="F:pullulanase activity"/>
    <property type="evidence" value="ECO:0007669"/>
    <property type="project" value="UniProtKB-EC"/>
</dbReference>
<dbReference type="SMART" id="SM00642">
    <property type="entry name" value="Aamy"/>
    <property type="match status" value="1"/>
</dbReference>
<organism evidence="3 4">
    <name type="scientific">Bifidobacterium magnum</name>
    <dbReference type="NCBI Taxonomy" id="1692"/>
    <lineage>
        <taxon>Bacteria</taxon>
        <taxon>Bacillati</taxon>
        <taxon>Actinomycetota</taxon>
        <taxon>Actinomycetes</taxon>
        <taxon>Bifidobacteriales</taxon>
        <taxon>Bifidobacteriaceae</taxon>
        <taxon>Bifidobacterium</taxon>
    </lineage>
</organism>
<dbReference type="InterPro" id="IPR014756">
    <property type="entry name" value="Ig_E-set"/>
</dbReference>
<dbReference type="InterPro" id="IPR004193">
    <property type="entry name" value="Glyco_hydro_13_N"/>
</dbReference>
<dbReference type="InterPro" id="IPR017853">
    <property type="entry name" value="GH"/>
</dbReference>
<sequence>MDWANGTTAALHPLLHAGIATFTTFDVRLNPDVDLSDMGAWWEPEHVHVYDCQATTMHVDRTAIHDGVLTITVREQLDVRGEYLIAIDEIGGRHQSANITAIADSVVRTEEFDRAMYYDGDDLGCRYAKDGTTFVLWAPTAVNVRVVFFTSSCHADNSELESFPMYYHRGVWRVTVEGDWNRTAYVYRLEFADGTQHDSADPYATAAVINGERSVVLDPEEISIGDFNRMPAFPADEQPVIAETHVRDFSKDASSGIAEQYRGTYLGLVQRGSVNAYGDPTCLDHVVEMGITHLQLQPIFDFSSVDERKPLDDENYNWGYDPFNYNVPEGSFSTDAYDPACRITETKRMVRALHDAGVRVIMDVVYNHVHDAARHPFQLTVPGYYFRYTDKGTLTNDSRCGNDVASERLMVRKYIVHSVRFWATRYRMDGFRFDLMGLIDLETMRQIRDMLDEIDPSIIVLGEGWDMCTTLPPEDMATQDNAARLNTPRSTVSFFNDSMRDALKGSVFIPGECGYVNGQPGMEPLVLENMLGARNVHDYANAGQVIQYAEIHDNMTLYDKLAASVPEDDEETRLRRLMLANAAVMLAFGIPEMQVGQEFARTKGGDDNSFRSGDRVNALDWNRMSEQPYAEAVHHMRELIALRKSIPELRETDYARIEEMAHVLASEDDVVAYTVEDTRRIVVMALNTAARNARITLDREATLEVPELGYACQTLEIRQ</sequence>
<dbReference type="Gene3D" id="3.20.20.80">
    <property type="entry name" value="Glycosidases"/>
    <property type="match status" value="1"/>
</dbReference>
<dbReference type="EC" id="3.2.1.41" evidence="3"/>
<reference evidence="3 4" key="1">
    <citation type="submission" date="2014-03" db="EMBL/GenBank/DDBJ databases">
        <title>Genomics of Bifidobacteria.</title>
        <authorList>
            <person name="Ventura M."/>
            <person name="Milani C."/>
            <person name="Lugli G.A."/>
        </authorList>
    </citation>
    <scope>NUCLEOTIDE SEQUENCE [LARGE SCALE GENOMIC DNA]</scope>
    <source>
        <strain evidence="3 4">LMG 11591</strain>
    </source>
</reference>
<protein>
    <submittedName>
        <fullName evidence="3">Pullulanase</fullName>
        <ecNumber evidence="3">3.2.1.41</ecNumber>
    </submittedName>
</protein>
<dbReference type="Pfam" id="PF00128">
    <property type="entry name" value="Alpha-amylase"/>
    <property type="match status" value="1"/>
</dbReference>
<evidence type="ECO:0000256" key="1">
    <source>
        <dbReference type="ARBA" id="ARBA00008061"/>
    </source>
</evidence>
<dbReference type="CDD" id="cd02860">
    <property type="entry name" value="E_set_Pullulanase"/>
    <property type="match status" value="1"/>
</dbReference>
<evidence type="ECO:0000313" key="3">
    <source>
        <dbReference type="EMBL" id="KFI69361.1"/>
    </source>
</evidence>
<keyword evidence="4" id="KW-1185">Reference proteome</keyword>
<proteinExistence type="inferred from homology"/>
<gene>
    <name evidence="3" type="ORF">BMAGN_1137</name>
</gene>
<dbReference type="RefSeq" id="WP_022859741.1">
    <property type="nucleotide sequence ID" value="NZ_JGZB01000002.1"/>
</dbReference>
<dbReference type="Pfam" id="PF02922">
    <property type="entry name" value="CBM_48"/>
    <property type="match status" value="1"/>
</dbReference>
<dbReference type="SUPFAM" id="SSF51445">
    <property type="entry name" value="(Trans)glycosidases"/>
    <property type="match status" value="1"/>
</dbReference>
<dbReference type="STRING" id="1692.BMAGN_1137"/>
<dbReference type="CDD" id="cd11341">
    <property type="entry name" value="AmyAc_Pullulanase_LD-like"/>
    <property type="match status" value="1"/>
</dbReference>
<comment type="similarity">
    <text evidence="1">Belongs to the glycosyl hydrolase 13 family.</text>
</comment>
<dbReference type="SUPFAM" id="SSF81296">
    <property type="entry name" value="E set domains"/>
    <property type="match status" value="1"/>
</dbReference>
<dbReference type="InterPro" id="IPR006047">
    <property type="entry name" value="GH13_cat_dom"/>
</dbReference>
<dbReference type="eggNOG" id="COG1523">
    <property type="taxonomic scope" value="Bacteria"/>
</dbReference>
<evidence type="ECO:0000259" key="2">
    <source>
        <dbReference type="SMART" id="SM00642"/>
    </source>
</evidence>
<accession>A0A087BEB1</accession>
<feature type="domain" description="Glycosyl hydrolase family 13 catalytic" evidence="2">
    <location>
        <begin position="243"/>
        <end position="643"/>
    </location>
</feature>
<evidence type="ECO:0000313" key="4">
    <source>
        <dbReference type="Proteomes" id="UP000029052"/>
    </source>
</evidence>
<dbReference type="NCBIfam" id="TIGR02104">
    <property type="entry name" value="pulA_typeI"/>
    <property type="match status" value="1"/>
</dbReference>
<dbReference type="Proteomes" id="UP000029052">
    <property type="component" value="Unassembled WGS sequence"/>
</dbReference>
<dbReference type="EMBL" id="JGZB01000002">
    <property type="protein sequence ID" value="KFI69361.1"/>
    <property type="molecule type" value="Genomic_DNA"/>
</dbReference>
<dbReference type="InterPro" id="IPR011840">
    <property type="entry name" value="PulA_typeI"/>
</dbReference>
<comment type="caution">
    <text evidence="3">The sequence shown here is derived from an EMBL/GenBank/DDBJ whole genome shotgun (WGS) entry which is preliminary data.</text>
</comment>
<dbReference type="InterPro" id="IPR013783">
    <property type="entry name" value="Ig-like_fold"/>
</dbReference>